<keyword evidence="1" id="KW-0067">ATP-binding</keyword>
<keyword evidence="1" id="KW-0547">Nucleotide-binding</keyword>
<evidence type="ECO:0000256" key="2">
    <source>
        <dbReference type="SAM" id="MobiDB-lite"/>
    </source>
</evidence>
<dbReference type="Proteomes" id="UP000562124">
    <property type="component" value="Unassembled WGS sequence"/>
</dbReference>
<evidence type="ECO:0000313" key="5">
    <source>
        <dbReference type="Proteomes" id="UP000562124"/>
    </source>
</evidence>
<accession>A0A7Y0LX47</accession>
<proteinExistence type="predicted"/>
<dbReference type="InterPro" id="IPR005479">
    <property type="entry name" value="CPAse_ATP-bd"/>
</dbReference>
<evidence type="ECO:0000259" key="3">
    <source>
        <dbReference type="PROSITE" id="PS50975"/>
    </source>
</evidence>
<name>A0A7Y0LX47_CELFI</name>
<dbReference type="PROSITE" id="PS50975">
    <property type="entry name" value="ATP_GRASP"/>
    <property type="match status" value="1"/>
</dbReference>
<feature type="region of interest" description="Disordered" evidence="2">
    <location>
        <begin position="1"/>
        <end position="26"/>
    </location>
</feature>
<feature type="domain" description="ATP-grasp" evidence="3">
    <location>
        <begin position="148"/>
        <end position="351"/>
    </location>
</feature>
<dbReference type="Gene3D" id="3.30.470.20">
    <property type="entry name" value="ATP-grasp fold, B domain"/>
    <property type="match status" value="1"/>
</dbReference>
<evidence type="ECO:0000256" key="1">
    <source>
        <dbReference type="PROSITE-ProRule" id="PRU00409"/>
    </source>
</evidence>
<reference evidence="4 5" key="1">
    <citation type="submission" date="2020-04" db="EMBL/GenBank/DDBJ databases">
        <title>Sequencing and Assembly of C. fimi.</title>
        <authorList>
            <person name="Ramsey A.R."/>
        </authorList>
    </citation>
    <scope>NUCLEOTIDE SEQUENCE [LARGE SCALE GENOMIC DNA]</scope>
    <source>
        <strain evidence="4 5">SB</strain>
    </source>
</reference>
<gene>
    <name evidence="4" type="ORF">HIR71_04125</name>
</gene>
<dbReference type="InterPro" id="IPR011761">
    <property type="entry name" value="ATP-grasp"/>
</dbReference>
<dbReference type="Pfam" id="PF02786">
    <property type="entry name" value="CPSase_L_D2"/>
    <property type="match status" value="1"/>
</dbReference>
<dbReference type="GO" id="GO:0046872">
    <property type="term" value="F:metal ion binding"/>
    <property type="evidence" value="ECO:0007669"/>
    <property type="project" value="InterPro"/>
</dbReference>
<comment type="caution">
    <text evidence="4">The sequence shown here is derived from an EMBL/GenBank/DDBJ whole genome shotgun (WGS) entry which is preliminary data.</text>
</comment>
<dbReference type="SUPFAM" id="SSF56059">
    <property type="entry name" value="Glutathione synthetase ATP-binding domain-like"/>
    <property type="match status" value="1"/>
</dbReference>
<keyword evidence="5" id="KW-1185">Reference proteome</keyword>
<dbReference type="AlphaFoldDB" id="A0A7Y0LX47"/>
<dbReference type="GO" id="GO:0005524">
    <property type="term" value="F:ATP binding"/>
    <property type="evidence" value="ECO:0007669"/>
    <property type="project" value="UniProtKB-UniRule"/>
</dbReference>
<protein>
    <recommendedName>
        <fullName evidence="3">ATP-grasp domain-containing protein</fullName>
    </recommendedName>
</protein>
<dbReference type="EMBL" id="JABCJJ010000004">
    <property type="protein sequence ID" value="NMR19414.1"/>
    <property type="molecule type" value="Genomic_DNA"/>
</dbReference>
<organism evidence="4 5">
    <name type="scientific">Cellulomonas fimi</name>
    <dbReference type="NCBI Taxonomy" id="1708"/>
    <lineage>
        <taxon>Bacteria</taxon>
        <taxon>Bacillati</taxon>
        <taxon>Actinomycetota</taxon>
        <taxon>Actinomycetes</taxon>
        <taxon>Micrococcales</taxon>
        <taxon>Cellulomonadaceae</taxon>
        <taxon>Cellulomonas</taxon>
    </lineage>
</organism>
<sequence>MTASGRTPVPDATGPDDDATADAAGRGSAPLQPVILGADIGVYALARSFHEAYGVRSIVVSGAALGPVARSRILDNVLLGPAASPEDLVDRLVTLAGELPGRRLVLLANSDWLVRVVVRHRVRLEPHYVVPFLDEALLDRISDKATFAEICTGLGIDVPRTVVQDFSGAGEDDWRPRPVDVAYPLIAKAASSADYQDVHFPGKKKVFEISTSAELDALWTALAGAGFRGRFVVQELIPGDDTQMRSITAYVDSRGELTLMCSAHVLLEEHTPSGLGNPAAMITQRVDAMLEQARRFLTSTGYVGFANFDVKVDPRDGSFRFFEVNPRIGRNNYYVTAAGANPMRFLVEDRVQGRAVEPVVVDREILYSILPHRLLLRYVLDPALRARVRTLVRAGAVAHPLRYRGDGSVARRAYVLAAMLNQVRKFRTYYPEPTQTGF</sequence>
<evidence type="ECO:0000313" key="4">
    <source>
        <dbReference type="EMBL" id="NMR19414.1"/>
    </source>
</evidence>